<keyword evidence="4" id="KW-0539">Nucleus</keyword>
<comment type="similarity">
    <text evidence="5">Belongs to the TAF13 family.</text>
</comment>
<dbReference type="Pfam" id="PF02269">
    <property type="entry name" value="TFIID-18kDa"/>
    <property type="match status" value="1"/>
</dbReference>
<comment type="caution">
    <text evidence="7">The sequence shown here is derived from an EMBL/GenBank/DDBJ whole genome shotgun (WGS) entry which is preliminary data.</text>
</comment>
<dbReference type="GO" id="GO:0051123">
    <property type="term" value="P:RNA polymerase II preinitiation complex assembly"/>
    <property type="evidence" value="ECO:0007669"/>
    <property type="project" value="TreeGrafter"/>
</dbReference>
<evidence type="ECO:0000313" key="8">
    <source>
        <dbReference type="Proteomes" id="UP000013776"/>
    </source>
</evidence>
<proteinExistence type="inferred from homology"/>
<dbReference type="SUPFAM" id="SSF47113">
    <property type="entry name" value="Histone-fold"/>
    <property type="match status" value="1"/>
</dbReference>
<dbReference type="InterPro" id="IPR009072">
    <property type="entry name" value="Histone-fold"/>
</dbReference>
<dbReference type="CDD" id="cd07978">
    <property type="entry name" value="HFD_TAF13"/>
    <property type="match status" value="1"/>
</dbReference>
<evidence type="ECO:0000256" key="1">
    <source>
        <dbReference type="ARBA" id="ARBA00004123"/>
    </source>
</evidence>
<dbReference type="PANTHER" id="PTHR11380:SF5">
    <property type="entry name" value="TRANSCRIPTION INITIATION FACTOR TFIID SUBUNIT 13"/>
    <property type="match status" value="1"/>
</dbReference>
<dbReference type="eggNOG" id="KOG3901">
    <property type="taxonomic scope" value="Eukaryota"/>
</dbReference>
<comment type="subcellular location">
    <subcellularLocation>
        <location evidence="1">Nucleus</location>
    </subcellularLocation>
</comment>
<reference evidence="7 8" key="1">
    <citation type="journal article" date="2013" name="MBio">
        <title>Genome sequencing of the plant pathogen Taphrina deformans, the causal agent of peach leaf curl.</title>
        <authorList>
            <person name="Cisse O.H."/>
            <person name="Almeida J.M.G.C.F."/>
            <person name="Fonseca A."/>
            <person name="Kumar A.A."/>
            <person name="Salojaervi J."/>
            <person name="Overmyer K."/>
            <person name="Hauser P.M."/>
            <person name="Pagni M."/>
        </authorList>
    </citation>
    <scope>NUCLEOTIDE SEQUENCE [LARGE SCALE GENOMIC DNA]</scope>
    <source>
        <strain evidence="8">PYCC 5710 / ATCC 11124 / CBS 356.35 / IMI 108563 / JCM 9778 / NBRC 8474</strain>
    </source>
</reference>
<evidence type="ECO:0000256" key="5">
    <source>
        <dbReference type="ARBA" id="ARBA00038392"/>
    </source>
</evidence>
<keyword evidence="3" id="KW-0804">Transcription</keyword>
<evidence type="ECO:0000256" key="4">
    <source>
        <dbReference type="ARBA" id="ARBA00023242"/>
    </source>
</evidence>
<dbReference type="Gene3D" id="1.10.20.10">
    <property type="entry name" value="Histone, subunit A"/>
    <property type="match status" value="1"/>
</dbReference>
<dbReference type="AlphaFoldDB" id="R4XH42"/>
<sequence length="113" mass="12971">MSTQNEGRTKRGRPTIKKSNLFAKDLKSMMYAFGDEDPTQDSINVMEDILTDFITELCTEAGRVAGPRQKVKVDDFKFVLRNDPKKLGRVEELLSLQKEIQQSRKLFDESAEK</sequence>
<organism evidence="7 8">
    <name type="scientific">Taphrina deformans (strain PYCC 5710 / ATCC 11124 / CBS 356.35 / IMI 108563 / JCM 9778 / NBRC 8474)</name>
    <name type="common">Peach leaf curl fungus</name>
    <name type="synonym">Lalaria deformans</name>
    <dbReference type="NCBI Taxonomy" id="1097556"/>
    <lineage>
        <taxon>Eukaryota</taxon>
        <taxon>Fungi</taxon>
        <taxon>Dikarya</taxon>
        <taxon>Ascomycota</taxon>
        <taxon>Taphrinomycotina</taxon>
        <taxon>Taphrinomycetes</taxon>
        <taxon>Taphrinales</taxon>
        <taxon>Taphrinaceae</taxon>
        <taxon>Taphrina</taxon>
    </lineage>
</organism>
<dbReference type="STRING" id="1097556.R4XH42"/>
<name>R4XH42_TAPDE</name>
<dbReference type="GO" id="GO:0046982">
    <property type="term" value="F:protein heterodimerization activity"/>
    <property type="evidence" value="ECO:0007669"/>
    <property type="project" value="InterPro"/>
</dbReference>
<dbReference type="OrthoDB" id="10266074at2759"/>
<dbReference type="VEuPathDB" id="FungiDB:TAPDE_002828"/>
<evidence type="ECO:0000313" key="7">
    <source>
        <dbReference type="EMBL" id="CCG82701.1"/>
    </source>
</evidence>
<evidence type="ECO:0000256" key="2">
    <source>
        <dbReference type="ARBA" id="ARBA00023015"/>
    </source>
</evidence>
<gene>
    <name evidence="7" type="ORF">TAPDE_002828</name>
</gene>
<evidence type="ECO:0000256" key="6">
    <source>
        <dbReference type="ARBA" id="ARBA00040136"/>
    </source>
</evidence>
<dbReference type="EMBL" id="CAHR02000096">
    <property type="protein sequence ID" value="CCG82701.1"/>
    <property type="molecule type" value="Genomic_DNA"/>
</dbReference>
<evidence type="ECO:0000256" key="3">
    <source>
        <dbReference type="ARBA" id="ARBA00023163"/>
    </source>
</evidence>
<dbReference type="GO" id="GO:0005669">
    <property type="term" value="C:transcription factor TFIID complex"/>
    <property type="evidence" value="ECO:0007669"/>
    <property type="project" value="TreeGrafter"/>
</dbReference>
<protein>
    <recommendedName>
        <fullName evidence="6">Transcription initiation factor TFIID subunit 13</fullName>
    </recommendedName>
</protein>
<keyword evidence="2" id="KW-0805">Transcription regulation</keyword>
<keyword evidence="8" id="KW-1185">Reference proteome</keyword>
<accession>R4XH42</accession>
<dbReference type="InterPro" id="IPR003195">
    <property type="entry name" value="TFIID_TAF13"/>
</dbReference>
<dbReference type="PANTHER" id="PTHR11380">
    <property type="entry name" value="TRANSCRIPTION INITIATION FACTOR TFIID/SUPT3-RELATED"/>
    <property type="match status" value="1"/>
</dbReference>
<dbReference type="Proteomes" id="UP000013776">
    <property type="component" value="Unassembled WGS sequence"/>
</dbReference>